<feature type="domain" description="RRM" evidence="8">
    <location>
        <begin position="651"/>
        <end position="727"/>
    </location>
</feature>
<dbReference type="Pfam" id="PF05843">
    <property type="entry name" value="Suf"/>
    <property type="match status" value="1"/>
</dbReference>
<keyword evidence="2" id="KW-0507">mRNA processing</keyword>
<dbReference type="SMART" id="SM00360">
    <property type="entry name" value="RRM"/>
    <property type="match status" value="2"/>
</dbReference>
<keyword evidence="6" id="KW-0694">RNA-binding</keyword>
<dbReference type="SUPFAM" id="SSF54928">
    <property type="entry name" value="RNA-binding domain, RBD"/>
    <property type="match status" value="2"/>
</dbReference>
<dbReference type="PROSITE" id="PS50102">
    <property type="entry name" value="RRM"/>
    <property type="match status" value="2"/>
</dbReference>
<keyword evidence="5" id="KW-0539">Nucleus</keyword>
<dbReference type="GeneID" id="106808452"/>
<dbReference type="RefSeq" id="XP_014666666.1">
    <property type="nucleotide sequence ID" value="XM_014811180.1"/>
</dbReference>
<dbReference type="Proteomes" id="UP000695022">
    <property type="component" value="Unplaced"/>
</dbReference>
<comment type="subcellular location">
    <subcellularLocation>
        <location evidence="1">Nucleus</location>
    </subcellularLocation>
</comment>
<dbReference type="SUPFAM" id="SSF48452">
    <property type="entry name" value="TPR-like"/>
    <property type="match status" value="1"/>
</dbReference>
<dbReference type="InterPro" id="IPR012677">
    <property type="entry name" value="Nucleotide-bd_a/b_plait_sf"/>
</dbReference>
<feature type="region of interest" description="Disordered" evidence="7">
    <location>
        <begin position="540"/>
        <end position="645"/>
    </location>
</feature>
<evidence type="ECO:0000259" key="8">
    <source>
        <dbReference type="PROSITE" id="PS50102"/>
    </source>
</evidence>
<accession>A0ABM1E395</accession>
<protein>
    <submittedName>
        <fullName evidence="10">Squamous cell carcinoma antigen recognized by T-cells 3-like</fullName>
    </submittedName>
</protein>
<dbReference type="Gene3D" id="1.25.40.10">
    <property type="entry name" value="Tetratricopeptide repeat domain"/>
    <property type="match status" value="2"/>
</dbReference>
<evidence type="ECO:0000313" key="10">
    <source>
        <dbReference type="RefSeq" id="XP_014666666.1"/>
    </source>
</evidence>
<dbReference type="InterPro" id="IPR034218">
    <property type="entry name" value="SART3_RRM2"/>
</dbReference>
<dbReference type="Gene3D" id="3.30.70.330">
    <property type="match status" value="2"/>
</dbReference>
<dbReference type="PANTHER" id="PTHR17204">
    <property type="entry name" value="PRE-MRNA PROCESSING PROTEIN PRP39-RELATED"/>
    <property type="match status" value="1"/>
</dbReference>
<evidence type="ECO:0000256" key="7">
    <source>
        <dbReference type="SAM" id="MobiDB-lite"/>
    </source>
</evidence>
<feature type="compositionally biased region" description="Acidic residues" evidence="7">
    <location>
        <begin position="10"/>
        <end position="35"/>
    </location>
</feature>
<dbReference type="InterPro" id="IPR003107">
    <property type="entry name" value="HAT"/>
</dbReference>
<dbReference type="CDD" id="cd12391">
    <property type="entry name" value="RRM1_SART3"/>
    <property type="match status" value="1"/>
</dbReference>
<evidence type="ECO:0000256" key="2">
    <source>
        <dbReference type="ARBA" id="ARBA00022664"/>
    </source>
</evidence>
<dbReference type="PANTHER" id="PTHR17204:SF25">
    <property type="entry name" value="RRM DOMAIN-CONTAINING PROTEIN"/>
    <property type="match status" value="1"/>
</dbReference>
<gene>
    <name evidence="10" type="primary">LOC106808452</name>
</gene>
<feature type="region of interest" description="Disordered" evidence="7">
    <location>
        <begin position="1"/>
        <end position="36"/>
    </location>
</feature>
<evidence type="ECO:0000256" key="1">
    <source>
        <dbReference type="ARBA" id="ARBA00004123"/>
    </source>
</evidence>
<dbReference type="CDD" id="cd12392">
    <property type="entry name" value="RRM2_SART3"/>
    <property type="match status" value="1"/>
</dbReference>
<feature type="domain" description="RRM" evidence="8">
    <location>
        <begin position="746"/>
        <end position="823"/>
    </location>
</feature>
<organism evidence="9 10">
    <name type="scientific">Priapulus caudatus</name>
    <name type="common">Priapulid worm</name>
    <dbReference type="NCBI Taxonomy" id="37621"/>
    <lineage>
        <taxon>Eukaryota</taxon>
        <taxon>Metazoa</taxon>
        <taxon>Ecdysozoa</taxon>
        <taxon>Scalidophora</taxon>
        <taxon>Priapulida</taxon>
        <taxon>Priapulimorpha</taxon>
        <taxon>Priapulimorphida</taxon>
        <taxon>Priapulidae</taxon>
        <taxon>Priapulus</taxon>
    </lineage>
</organism>
<feature type="compositionally biased region" description="Basic and acidic residues" evidence="7">
    <location>
        <begin position="572"/>
        <end position="591"/>
    </location>
</feature>
<evidence type="ECO:0000256" key="6">
    <source>
        <dbReference type="PROSITE-ProRule" id="PRU00176"/>
    </source>
</evidence>
<dbReference type="Pfam" id="PF00076">
    <property type="entry name" value="RRM_1"/>
    <property type="match status" value="2"/>
</dbReference>
<dbReference type="InterPro" id="IPR008847">
    <property type="entry name" value="Suf"/>
</dbReference>
<evidence type="ECO:0000256" key="5">
    <source>
        <dbReference type="ARBA" id="ARBA00023242"/>
    </source>
</evidence>
<proteinExistence type="predicted"/>
<dbReference type="InterPro" id="IPR011990">
    <property type="entry name" value="TPR-like_helical_dom_sf"/>
</dbReference>
<dbReference type="Pfam" id="PF16605">
    <property type="entry name" value="LSM_int_assoc"/>
    <property type="match status" value="1"/>
</dbReference>
<reference evidence="10" key="1">
    <citation type="submission" date="2025-08" db="UniProtKB">
        <authorList>
            <consortium name="RefSeq"/>
        </authorList>
    </citation>
    <scope>IDENTIFICATION</scope>
</reference>
<evidence type="ECO:0000256" key="4">
    <source>
        <dbReference type="ARBA" id="ARBA00023187"/>
    </source>
</evidence>
<dbReference type="InterPro" id="IPR000504">
    <property type="entry name" value="RRM_dom"/>
</dbReference>
<feature type="compositionally biased region" description="Basic and acidic residues" evidence="7">
    <location>
        <begin position="622"/>
        <end position="645"/>
    </location>
</feature>
<evidence type="ECO:0000256" key="3">
    <source>
        <dbReference type="ARBA" id="ARBA00022737"/>
    </source>
</evidence>
<name>A0ABM1E395_PRICU</name>
<evidence type="ECO:0000313" key="9">
    <source>
        <dbReference type="Proteomes" id="UP000695022"/>
    </source>
</evidence>
<keyword evidence="9" id="KW-1185">Reference proteome</keyword>
<keyword evidence="3" id="KW-0677">Repeat</keyword>
<dbReference type="SMART" id="SM00386">
    <property type="entry name" value="HAT"/>
    <property type="match status" value="8"/>
</dbReference>
<sequence>METEERIENVEENDDIVEQENNSEDEDSDSSDEELADRLQTQELEGKVTANPYHYDSHVQLITILRKLGDLEALQHARERMNKLFPLTEELWLDWLRDEVPLATNESEREVVAKLFERAVKDYLSVEIWVEYIQFSIGGMDGKDGIKNVRSVCDRALTACGLHTTKGMLVWETYREFENALLPGLQPAPGTIPSSEQQKQIDDQVARIKTLFRRQLSVPLTDMDVALEEYRAWLSEEEIDHNTKFQYEKAKKKLSQLTVYEDALAEVEEGASTISAYQTYIEYELEQGDPARIQCIYERALTDNCLLPDLWLQYTDYLETQLKIGHLAVGAYERAVRNCPWAVTLWQGYMRSLERNVTPHEEIVAVMERALEAGFAAPADYKQLWLSCLDYMRRRVKWEQAPGKEVQELKDTFQRAVDYLQQYFSADGDQECKIRQYWARIEGAHCNNMTRAREIWNDIMHEGHGKEAHLWMEYLQLERAYGDQKHCRKLLQRALHHTSDLPEVVCQAYVDYEREEGSLEQLDEAMAKCKPVWKRVNERRAKEAEKENQAGQVTSRRAEEWRQAKPQKKPGKKADFKQKKWSDNKHIKEVPPRIPKKRPVSDMETDSDGFKMPVVPPPKKKRDGEEKSSDKVPENSEMELGDRHDHKMDDRTVFISNLNFSVGEEPIKKIFSKVGHMVGVRIVRNAAGRSRGFGYVYFRTADSRAPALALDRTHVDGRPMYVSPCEDKKDKQPAHFKFQSSGVERNKLFVKNLPFDVTHDALEKIFSEHGKLKDIRMVTYKSGRPKGLAYVEFEDQKNASEAVLKLDGLQIGDHSISVSISNPPVRKSKTGEGDGSTTTSFVPSLGGAPKEEHGSRGKARTQISLGLVPRSLKRKPEPKQATQPAEDADVKMKLAGSGDVETAKGEGKSSLSNQDFRTMLLKQ</sequence>
<dbReference type="InterPro" id="IPR034217">
    <property type="entry name" value="SART3_RRM1"/>
</dbReference>
<keyword evidence="4" id="KW-0508">mRNA splicing</keyword>
<dbReference type="InterPro" id="IPR035979">
    <property type="entry name" value="RBD_domain_sf"/>
</dbReference>
<feature type="region of interest" description="Disordered" evidence="7">
    <location>
        <begin position="815"/>
        <end position="923"/>
    </location>
</feature>